<feature type="compositionally biased region" description="Basic and acidic residues" evidence="1">
    <location>
        <begin position="119"/>
        <end position="128"/>
    </location>
</feature>
<accession>A0A1C7LYT8</accession>
<protein>
    <submittedName>
        <fullName evidence="2">Uncharacterized protein</fullName>
    </submittedName>
</protein>
<dbReference type="AlphaFoldDB" id="A0A1C7LYT8"/>
<evidence type="ECO:0000256" key="1">
    <source>
        <dbReference type="SAM" id="MobiDB-lite"/>
    </source>
</evidence>
<comment type="caution">
    <text evidence="2">The sequence shown here is derived from an EMBL/GenBank/DDBJ whole genome shotgun (WGS) entry which is preliminary data.</text>
</comment>
<dbReference type="EMBL" id="LUGG01000015">
    <property type="protein sequence ID" value="OBZ69618.1"/>
    <property type="molecule type" value="Genomic_DNA"/>
</dbReference>
<feature type="compositionally biased region" description="Polar residues" evidence="1">
    <location>
        <begin position="129"/>
        <end position="138"/>
    </location>
</feature>
<organism evidence="2 3">
    <name type="scientific">Grifola frondosa</name>
    <name type="common">Maitake</name>
    <name type="synonym">Polyporus frondosus</name>
    <dbReference type="NCBI Taxonomy" id="5627"/>
    <lineage>
        <taxon>Eukaryota</taxon>
        <taxon>Fungi</taxon>
        <taxon>Dikarya</taxon>
        <taxon>Basidiomycota</taxon>
        <taxon>Agaricomycotina</taxon>
        <taxon>Agaricomycetes</taxon>
        <taxon>Polyporales</taxon>
        <taxon>Grifolaceae</taxon>
        <taxon>Grifola</taxon>
    </lineage>
</organism>
<feature type="compositionally biased region" description="Acidic residues" evidence="1">
    <location>
        <begin position="108"/>
        <end position="118"/>
    </location>
</feature>
<sequence length="144" mass="16180">MAWIGGSHNDMVVNAPGMKHLKSLQMESDNPAHRDLDTKNPDMPTLRSPHAMSRFIDRPHDAMVAKTPNVMHVKPRPSAALLTIQTSQTRRGWNRSHPLDRFPSVGDEVGDGENEEDEKAVARFRNSDDTLSTFSSRQRLPEKA</sequence>
<reference evidence="2 3" key="1">
    <citation type="submission" date="2016-03" db="EMBL/GenBank/DDBJ databases">
        <title>Whole genome sequencing of Grifola frondosa 9006-11.</title>
        <authorList>
            <person name="Min B."/>
            <person name="Park H."/>
            <person name="Kim J.-G."/>
            <person name="Cho H."/>
            <person name="Oh Y.-L."/>
            <person name="Kong W.-S."/>
            <person name="Choi I.-G."/>
        </authorList>
    </citation>
    <scope>NUCLEOTIDE SEQUENCE [LARGE SCALE GENOMIC DNA]</scope>
    <source>
        <strain evidence="2 3">9006-11</strain>
    </source>
</reference>
<evidence type="ECO:0000313" key="3">
    <source>
        <dbReference type="Proteomes" id="UP000092993"/>
    </source>
</evidence>
<evidence type="ECO:0000313" key="2">
    <source>
        <dbReference type="EMBL" id="OBZ69618.1"/>
    </source>
</evidence>
<dbReference type="Proteomes" id="UP000092993">
    <property type="component" value="Unassembled WGS sequence"/>
</dbReference>
<keyword evidence="3" id="KW-1185">Reference proteome</keyword>
<name>A0A1C7LYT8_GRIFR</name>
<feature type="region of interest" description="Disordered" evidence="1">
    <location>
        <begin position="30"/>
        <end position="49"/>
    </location>
</feature>
<feature type="region of interest" description="Disordered" evidence="1">
    <location>
        <begin position="87"/>
        <end position="144"/>
    </location>
</feature>
<gene>
    <name evidence="2" type="ORF">A0H81_10108</name>
</gene>
<proteinExistence type="predicted"/>
<feature type="compositionally biased region" description="Basic and acidic residues" evidence="1">
    <location>
        <begin position="30"/>
        <end position="40"/>
    </location>
</feature>